<dbReference type="PANTHER" id="PTHR30075:SF2">
    <property type="entry name" value="GLYCINE--TRNA LIGASE, CHLOROPLASTIC_MITOCHONDRIAL 2"/>
    <property type="match status" value="1"/>
</dbReference>
<protein>
    <recommendedName>
        <fullName evidence="11">Glycine--tRNA ligase beta subunit</fullName>
        <ecNumber evidence="11">6.1.1.14</ecNumber>
    </recommendedName>
    <alternativeName>
        <fullName evidence="11">Glycyl-tRNA synthetase beta subunit</fullName>
        <shortName evidence="11">GlyRS</shortName>
    </alternativeName>
</protein>
<evidence type="ECO:0000256" key="5">
    <source>
        <dbReference type="ARBA" id="ARBA00022598"/>
    </source>
</evidence>
<keyword evidence="6 11" id="KW-0547">Nucleotide-binding</keyword>
<dbReference type="InterPro" id="IPR008909">
    <property type="entry name" value="DALR_anticod-bd"/>
</dbReference>
<evidence type="ECO:0000313" key="13">
    <source>
        <dbReference type="EMBL" id="ACX96872.1"/>
    </source>
</evidence>
<comment type="similarity">
    <text evidence="2 11">Belongs to the class-II aminoacyl-tRNA synthetase family.</text>
</comment>
<dbReference type="AlphaFoldDB" id="D0KVP2"/>
<keyword evidence="7 11" id="KW-0067">ATP-binding</keyword>
<dbReference type="GO" id="GO:0006420">
    <property type="term" value="P:arginyl-tRNA aminoacylation"/>
    <property type="evidence" value="ECO:0007669"/>
    <property type="project" value="InterPro"/>
</dbReference>
<dbReference type="EC" id="6.1.1.14" evidence="11"/>
<dbReference type="Proteomes" id="UP000009102">
    <property type="component" value="Chromosome"/>
</dbReference>
<dbReference type="SUPFAM" id="SSF109604">
    <property type="entry name" value="HD-domain/PDEase-like"/>
    <property type="match status" value="1"/>
</dbReference>
<accession>D0KVP2</accession>
<gene>
    <name evidence="11" type="primary">glyS</name>
    <name evidence="13" type="ordered locus">Hneap_2051</name>
</gene>
<dbReference type="PANTHER" id="PTHR30075">
    <property type="entry name" value="GLYCYL-TRNA SYNTHETASE"/>
    <property type="match status" value="1"/>
</dbReference>
<keyword evidence="4 11" id="KW-0963">Cytoplasm</keyword>
<dbReference type="KEGG" id="hna:Hneap_2051"/>
<dbReference type="GO" id="GO:0004820">
    <property type="term" value="F:glycine-tRNA ligase activity"/>
    <property type="evidence" value="ECO:0007669"/>
    <property type="project" value="UniProtKB-UniRule"/>
</dbReference>
<comment type="subcellular location">
    <subcellularLocation>
        <location evidence="1 11">Cytoplasm</location>
    </subcellularLocation>
</comment>
<dbReference type="RefSeq" id="WP_012824904.1">
    <property type="nucleotide sequence ID" value="NC_013422.1"/>
</dbReference>
<comment type="catalytic activity">
    <reaction evidence="10 11">
        <text>tRNA(Gly) + glycine + ATP = glycyl-tRNA(Gly) + AMP + diphosphate</text>
        <dbReference type="Rhea" id="RHEA:16013"/>
        <dbReference type="Rhea" id="RHEA-COMP:9664"/>
        <dbReference type="Rhea" id="RHEA-COMP:9683"/>
        <dbReference type="ChEBI" id="CHEBI:30616"/>
        <dbReference type="ChEBI" id="CHEBI:33019"/>
        <dbReference type="ChEBI" id="CHEBI:57305"/>
        <dbReference type="ChEBI" id="CHEBI:78442"/>
        <dbReference type="ChEBI" id="CHEBI:78522"/>
        <dbReference type="ChEBI" id="CHEBI:456215"/>
        <dbReference type="EC" id="6.1.1.14"/>
    </reaction>
</comment>
<organism evidence="13 14">
    <name type="scientific">Halothiobacillus neapolitanus (strain ATCC 23641 / DSM 15147 / CIP 104769 / NCIMB 8539 / c2)</name>
    <name type="common">Thiobacillus neapolitanus</name>
    <dbReference type="NCBI Taxonomy" id="555778"/>
    <lineage>
        <taxon>Bacteria</taxon>
        <taxon>Pseudomonadati</taxon>
        <taxon>Pseudomonadota</taxon>
        <taxon>Gammaproteobacteria</taxon>
        <taxon>Chromatiales</taxon>
        <taxon>Halothiobacillaceae</taxon>
        <taxon>Halothiobacillus</taxon>
    </lineage>
</organism>
<name>D0KVP2_HALNC</name>
<evidence type="ECO:0000259" key="12">
    <source>
        <dbReference type="Pfam" id="PF05746"/>
    </source>
</evidence>
<evidence type="ECO:0000256" key="9">
    <source>
        <dbReference type="ARBA" id="ARBA00023146"/>
    </source>
</evidence>
<dbReference type="NCBIfam" id="TIGR00211">
    <property type="entry name" value="glyS"/>
    <property type="match status" value="1"/>
</dbReference>
<proteinExistence type="inferred from homology"/>
<dbReference type="InterPro" id="IPR015944">
    <property type="entry name" value="Gly-tRNA-synth_bsu"/>
</dbReference>
<sequence>MTDRADFLFELGTEELPPKALLRLSNALTEELLTALREAGLAFGTHQSYAAPRRLAVLIREVAASTPEQAVERKGPALASAFDAEGKPSRALEGFARSCGVTVDALEKIETDKGTWLVHRHTQPGKTAAEIIPVAIARALDKLPTPKRMRWGSHEVEFIRPVHWAVALHGNTVIDTEILGVKAGKETFGHRFHHPAAITIESPASYADVLEKKGFVLADFAARRSKIQAQIEAIARDLGGTARVDDDLLDEVTALVEWPVAVAGKFEESFLQVPHEALISTMQGNQKYFPLVDVQNRLLPWFITIANIDSKNPAAVREGNERVIRPRFSDALFFWNEDRKHTLESHLESLKTVIFQQRMGSLFDKTIRVERLAEFIAAQIGGDVAQTRRAARLCKCDLQSHMVGEFPELQGIMGRYLAANDGEPAAVAQAQDDYYLPRRAGDSLPGDAVSQAVALADRLDTLMGIFAIGQAPTGAKDPFALRRAALGVLRIIVEQRLDLDLKSLLEQAAKGLVSVIPEAPGHVQAVFEFITERQYRYSLDRAIRADVFAAVAAVGTTHPLDFEQRMVAVNEFLNLPESEPLTAGNKRIQNILKKQEQPVDGLIQADLLQESAEKALFEAVTKMTPRITAATAARAYTDALTELAQLRAPIDRFFDEVMVMADDAAIRHNRLALLQQTGALFLSIADLAQLNG</sequence>
<dbReference type="InterPro" id="IPR006194">
    <property type="entry name" value="Gly-tRNA-synth_heterodimer"/>
</dbReference>
<keyword evidence="5 11" id="KW-0436">Ligase</keyword>
<evidence type="ECO:0000256" key="8">
    <source>
        <dbReference type="ARBA" id="ARBA00022917"/>
    </source>
</evidence>
<dbReference type="STRING" id="555778.Hneap_2051"/>
<comment type="subunit">
    <text evidence="3 11">Tetramer of two alpha and two beta subunits.</text>
</comment>
<evidence type="ECO:0000256" key="11">
    <source>
        <dbReference type="HAMAP-Rule" id="MF_00255"/>
    </source>
</evidence>
<evidence type="ECO:0000256" key="2">
    <source>
        <dbReference type="ARBA" id="ARBA00008226"/>
    </source>
</evidence>
<dbReference type="PROSITE" id="PS50861">
    <property type="entry name" value="AA_TRNA_LIGASE_II_GLYAB"/>
    <property type="match status" value="1"/>
</dbReference>
<dbReference type="eggNOG" id="COG0751">
    <property type="taxonomic scope" value="Bacteria"/>
</dbReference>
<keyword evidence="9 11" id="KW-0030">Aminoacyl-tRNA synthetase</keyword>
<dbReference type="OrthoDB" id="9775440at2"/>
<dbReference type="GO" id="GO:0005829">
    <property type="term" value="C:cytosol"/>
    <property type="evidence" value="ECO:0007669"/>
    <property type="project" value="TreeGrafter"/>
</dbReference>
<dbReference type="Pfam" id="PF02092">
    <property type="entry name" value="tRNA_synt_2f"/>
    <property type="match status" value="1"/>
</dbReference>
<keyword evidence="8 11" id="KW-0648">Protein biosynthesis</keyword>
<evidence type="ECO:0000313" key="14">
    <source>
        <dbReference type="Proteomes" id="UP000009102"/>
    </source>
</evidence>
<evidence type="ECO:0000256" key="4">
    <source>
        <dbReference type="ARBA" id="ARBA00022490"/>
    </source>
</evidence>
<evidence type="ECO:0000256" key="10">
    <source>
        <dbReference type="ARBA" id="ARBA00047937"/>
    </source>
</evidence>
<dbReference type="EMBL" id="CP001801">
    <property type="protein sequence ID" value="ACX96872.1"/>
    <property type="molecule type" value="Genomic_DNA"/>
</dbReference>
<reference evidence="13 14" key="1">
    <citation type="submission" date="2009-10" db="EMBL/GenBank/DDBJ databases">
        <title>Complete sequence of Halothiobacillus neapolitanus c2.</title>
        <authorList>
            <consortium name="US DOE Joint Genome Institute"/>
            <person name="Lucas S."/>
            <person name="Copeland A."/>
            <person name="Lapidus A."/>
            <person name="Glavina del Rio T."/>
            <person name="Tice H."/>
            <person name="Bruce D."/>
            <person name="Goodwin L."/>
            <person name="Pitluck S."/>
            <person name="Davenport K."/>
            <person name="Brettin T."/>
            <person name="Detter J.C."/>
            <person name="Han C."/>
            <person name="Tapia R."/>
            <person name="Larimer F."/>
            <person name="Land M."/>
            <person name="Hauser L."/>
            <person name="Kyrpides N."/>
            <person name="Mikhailova N."/>
            <person name="Kerfeld C."/>
            <person name="Cannon G."/>
            <person name="Heinhort S."/>
        </authorList>
    </citation>
    <scope>NUCLEOTIDE SEQUENCE [LARGE SCALE GENOMIC DNA]</scope>
    <source>
        <strain evidence="14">ATCC 23641 / c2</strain>
    </source>
</reference>
<dbReference type="GO" id="GO:0004814">
    <property type="term" value="F:arginine-tRNA ligase activity"/>
    <property type="evidence" value="ECO:0007669"/>
    <property type="project" value="InterPro"/>
</dbReference>
<dbReference type="GO" id="GO:0006426">
    <property type="term" value="P:glycyl-tRNA aminoacylation"/>
    <property type="evidence" value="ECO:0007669"/>
    <property type="project" value="UniProtKB-UniRule"/>
</dbReference>
<evidence type="ECO:0000256" key="7">
    <source>
        <dbReference type="ARBA" id="ARBA00022840"/>
    </source>
</evidence>
<feature type="domain" description="DALR anticodon binding" evidence="12">
    <location>
        <begin position="586"/>
        <end position="680"/>
    </location>
</feature>
<dbReference type="Pfam" id="PF05746">
    <property type="entry name" value="DALR_1"/>
    <property type="match status" value="1"/>
</dbReference>
<evidence type="ECO:0000256" key="6">
    <source>
        <dbReference type="ARBA" id="ARBA00022741"/>
    </source>
</evidence>
<evidence type="ECO:0000256" key="1">
    <source>
        <dbReference type="ARBA" id="ARBA00004496"/>
    </source>
</evidence>
<dbReference type="PRINTS" id="PR01045">
    <property type="entry name" value="TRNASYNTHGB"/>
</dbReference>
<evidence type="ECO:0000256" key="3">
    <source>
        <dbReference type="ARBA" id="ARBA00011209"/>
    </source>
</evidence>
<dbReference type="GO" id="GO:0005524">
    <property type="term" value="F:ATP binding"/>
    <property type="evidence" value="ECO:0007669"/>
    <property type="project" value="UniProtKB-UniRule"/>
</dbReference>
<dbReference type="HAMAP" id="MF_00255">
    <property type="entry name" value="Gly_tRNA_synth_beta"/>
    <property type="match status" value="1"/>
</dbReference>
<dbReference type="HOGENOM" id="CLU_007220_2_2_6"/>
<keyword evidence="14" id="KW-1185">Reference proteome</keyword>